<dbReference type="GeneID" id="28828791"/>
<sequence length="588" mass="64538">MLPALQTYSKPSLVERNLARESVFLPPDTKSRDLSTSPHQNNNTTHGTTQHRAMGQTLARLPLTARNPESDVAEDVSSGGLGQSIQPELSQQEQLAVKALAAEQGETKPPESPIADPASASLSEPAEVRDEASAFVSPSTSASLGDAKVIVEEQEDDAAFEAARMLFRGWYQENFGGLAPAAFVPSSLMSGRVDGSRVDGDGGFLTMRTSPTPDIVERLAEMWNLKPEKREESVDSRVSQVPDIPVAITESIFMSEDEEDYNTRVSSPRAIPDVLGSPEQVRGDSKSRSQERTAREDAVQEGSDFECASPDLASQPNGSLHQESTMQRLRTSLISSLESRLAEMEAGGDLKDAYRSSVTLANLITTYELHEELMWRRASRRKPSYWERSPSHDQRRRSRSPDRGSEHHGRVHPDRLGHLSLERSPSPDKTPVLKSQALCATSSNRIHPNRIRNLNGQAAPSGPSSFKLVHPDRIGRLGRSPSPDRNPGPKSQAPRATSSNCVPVDRMRDSRSRTPRGPLSYHRHPDYARQEYSALQYDEEPRFKGGVSYDIQSPGRAGGYTKEKGSGVWRGGSDGSGQYARREGQRGA</sequence>
<feature type="region of interest" description="Disordered" evidence="1">
    <location>
        <begin position="103"/>
        <end position="139"/>
    </location>
</feature>
<dbReference type="Proteomes" id="UP000070700">
    <property type="component" value="Unassembled WGS sequence"/>
</dbReference>
<protein>
    <submittedName>
        <fullName evidence="2">Uncharacterized protein</fullName>
    </submittedName>
</protein>
<evidence type="ECO:0000313" key="3">
    <source>
        <dbReference type="Proteomes" id="UP000070700"/>
    </source>
</evidence>
<feature type="compositionally biased region" description="Basic and acidic residues" evidence="1">
    <location>
        <begin position="281"/>
        <end position="298"/>
    </location>
</feature>
<evidence type="ECO:0000313" key="2">
    <source>
        <dbReference type="EMBL" id="KUJ06412.1"/>
    </source>
</evidence>
<gene>
    <name evidence="2" type="ORF">LY89DRAFT_726597</name>
</gene>
<feature type="compositionally biased region" description="Basic and acidic residues" evidence="1">
    <location>
        <begin position="389"/>
        <end position="421"/>
    </location>
</feature>
<proteinExistence type="predicted"/>
<feature type="compositionally biased region" description="Low complexity" evidence="1">
    <location>
        <begin position="39"/>
        <end position="51"/>
    </location>
</feature>
<dbReference type="EMBL" id="KQ947447">
    <property type="protein sequence ID" value="KUJ06412.1"/>
    <property type="molecule type" value="Genomic_DNA"/>
</dbReference>
<feature type="compositionally biased region" description="Polar residues" evidence="1">
    <location>
        <begin position="312"/>
        <end position="327"/>
    </location>
</feature>
<evidence type="ECO:0000256" key="1">
    <source>
        <dbReference type="SAM" id="MobiDB-lite"/>
    </source>
</evidence>
<feature type="compositionally biased region" description="Polar residues" evidence="1">
    <location>
        <begin position="438"/>
        <end position="464"/>
    </location>
</feature>
<keyword evidence="3" id="KW-1185">Reference proteome</keyword>
<accession>A0A132B203</accession>
<feature type="region of interest" description="Disordered" evidence="1">
    <location>
        <begin position="251"/>
        <end position="327"/>
    </location>
</feature>
<organism evidence="2 3">
    <name type="scientific">Mollisia scopiformis</name>
    <name type="common">Conifer needle endophyte fungus</name>
    <name type="synonym">Phialocephala scopiformis</name>
    <dbReference type="NCBI Taxonomy" id="149040"/>
    <lineage>
        <taxon>Eukaryota</taxon>
        <taxon>Fungi</taxon>
        <taxon>Dikarya</taxon>
        <taxon>Ascomycota</taxon>
        <taxon>Pezizomycotina</taxon>
        <taxon>Leotiomycetes</taxon>
        <taxon>Helotiales</taxon>
        <taxon>Mollisiaceae</taxon>
        <taxon>Mollisia</taxon>
    </lineage>
</organism>
<reference evidence="2 3" key="1">
    <citation type="submission" date="2015-10" db="EMBL/GenBank/DDBJ databases">
        <title>Full genome of DAOMC 229536 Phialocephala scopiformis, a fungal endophyte of spruce producing the potent anti-insectan compound rugulosin.</title>
        <authorList>
            <consortium name="DOE Joint Genome Institute"/>
            <person name="Walker A.K."/>
            <person name="Frasz S.L."/>
            <person name="Seifert K.A."/>
            <person name="Miller J.D."/>
            <person name="Mondo S.J."/>
            <person name="Labutti K."/>
            <person name="Lipzen A."/>
            <person name="Dockter R."/>
            <person name="Kennedy M."/>
            <person name="Grigoriev I.V."/>
            <person name="Spatafora J.W."/>
        </authorList>
    </citation>
    <scope>NUCLEOTIDE SEQUENCE [LARGE SCALE GENOMIC DNA]</scope>
    <source>
        <strain evidence="2 3">CBS 120377</strain>
    </source>
</reference>
<feature type="region of interest" description="Disordered" evidence="1">
    <location>
        <begin position="379"/>
        <end position="588"/>
    </location>
</feature>
<dbReference type="KEGG" id="psco:LY89DRAFT_726597"/>
<name>A0A132B203_MOLSC</name>
<dbReference type="InParanoid" id="A0A132B203"/>
<dbReference type="AlphaFoldDB" id="A0A132B203"/>
<feature type="region of interest" description="Disordered" evidence="1">
    <location>
        <begin position="20"/>
        <end position="53"/>
    </location>
</feature>
<dbReference type="RefSeq" id="XP_018060767.1">
    <property type="nucleotide sequence ID" value="XM_018219065.1"/>
</dbReference>